<gene>
    <name evidence="2" type="ORF">FHL15_011273</name>
</gene>
<feature type="compositionally biased region" description="Basic residues" evidence="1">
    <location>
        <begin position="409"/>
        <end position="422"/>
    </location>
</feature>
<reference evidence="3" key="1">
    <citation type="submission" date="2019-06" db="EMBL/GenBank/DDBJ databases">
        <title>Draft genome sequence of the griseofulvin-producing fungus Xylaria cubensis strain G536.</title>
        <authorList>
            <person name="Mead M.E."/>
            <person name="Raja H.A."/>
            <person name="Steenwyk J.L."/>
            <person name="Knowles S.L."/>
            <person name="Oberlies N.H."/>
            <person name="Rokas A."/>
        </authorList>
    </citation>
    <scope>NUCLEOTIDE SEQUENCE [LARGE SCALE GENOMIC DNA]</scope>
    <source>
        <strain evidence="3">G536</strain>
    </source>
</reference>
<comment type="caution">
    <text evidence="2">The sequence shown here is derived from an EMBL/GenBank/DDBJ whole genome shotgun (WGS) entry which is preliminary data.</text>
</comment>
<dbReference type="EMBL" id="VFLP01000116">
    <property type="protein sequence ID" value="TRX87833.1"/>
    <property type="molecule type" value="Genomic_DNA"/>
</dbReference>
<organism evidence="2 3">
    <name type="scientific">Xylaria flabelliformis</name>
    <dbReference type="NCBI Taxonomy" id="2512241"/>
    <lineage>
        <taxon>Eukaryota</taxon>
        <taxon>Fungi</taxon>
        <taxon>Dikarya</taxon>
        <taxon>Ascomycota</taxon>
        <taxon>Pezizomycotina</taxon>
        <taxon>Sordariomycetes</taxon>
        <taxon>Xylariomycetidae</taxon>
        <taxon>Xylariales</taxon>
        <taxon>Xylariaceae</taxon>
        <taxon>Xylaria</taxon>
    </lineage>
</organism>
<dbReference type="OrthoDB" id="191139at2759"/>
<dbReference type="AlphaFoldDB" id="A0A553HIP8"/>
<feature type="compositionally biased region" description="Basic and acidic residues" evidence="1">
    <location>
        <begin position="359"/>
        <end position="376"/>
    </location>
</feature>
<name>A0A553HIP8_9PEZI</name>
<keyword evidence="3" id="KW-1185">Reference proteome</keyword>
<proteinExistence type="predicted"/>
<evidence type="ECO:0000313" key="2">
    <source>
        <dbReference type="EMBL" id="TRX87833.1"/>
    </source>
</evidence>
<evidence type="ECO:0000256" key="1">
    <source>
        <dbReference type="SAM" id="MobiDB-lite"/>
    </source>
</evidence>
<dbReference type="Proteomes" id="UP000319160">
    <property type="component" value="Unassembled WGS sequence"/>
</dbReference>
<accession>A0A553HIP8</accession>
<dbReference type="STRING" id="2512241.A0A553HIP8"/>
<feature type="region of interest" description="Disordered" evidence="1">
    <location>
        <begin position="346"/>
        <end position="422"/>
    </location>
</feature>
<protein>
    <submittedName>
        <fullName evidence="2">Uncharacterized protein</fullName>
    </submittedName>
</protein>
<sequence length="422" mass="48991">METKRFMPLVPEPFQESLSDKKKETLDDRATRLQKRTIQHQLHETSEFGWEVFAWQDVFGIILDDETFRVDKRPYEYIVRDENGVSTVKKRIPDATLGLRTYDNYDLKRGYQCTIDDCKVDHSSMQPDKRLSRDDLSNMMHDGSCGLIVDGVWGKTNPVFPFAVYEAKKRASNYGAAEEQIYHACRTYLAMLDDLARDPDNVNRYQTSESSKYQLFAFTSCGPYWVVYIAWNQLNECHVETIWEGDIKDWSRAFELICIIDQIQSYAAHQHRPFVMKHLEAWHAKYQRASGPMKSYIYALNNLDINDMGSSLPAELYDLSRIARLWGVSGPAGWIQLKEETIASRREKAMSTRQKNRKLRELARVQRTESQSDNKPKRGRGRPPKTHSVAKKDGIKRGPGRPPKQCHTTTKKRAKTTKQSRH</sequence>
<feature type="compositionally biased region" description="Basic residues" evidence="1">
    <location>
        <begin position="377"/>
        <end position="389"/>
    </location>
</feature>
<evidence type="ECO:0000313" key="3">
    <source>
        <dbReference type="Proteomes" id="UP000319160"/>
    </source>
</evidence>